<dbReference type="CDD" id="cd00165">
    <property type="entry name" value="S4"/>
    <property type="match status" value="1"/>
</dbReference>
<evidence type="ECO:0000256" key="2">
    <source>
        <dbReference type="SAM" id="MobiDB-lite"/>
    </source>
</evidence>
<dbReference type="PROSITE" id="PS50889">
    <property type="entry name" value="S4"/>
    <property type="match status" value="1"/>
</dbReference>
<dbReference type="EMBL" id="CP157940">
    <property type="protein sequence ID" value="XBS54363.1"/>
    <property type="molecule type" value="Genomic_DNA"/>
</dbReference>
<dbReference type="RefSeq" id="WP_349946977.1">
    <property type="nucleotide sequence ID" value="NZ_CP157940.1"/>
</dbReference>
<evidence type="ECO:0000313" key="3">
    <source>
        <dbReference type="EMBL" id="XBS54363.1"/>
    </source>
</evidence>
<name>A0AAU7PQ40_9FIRM</name>
<dbReference type="InterPro" id="IPR036986">
    <property type="entry name" value="S4_RNA-bd_sf"/>
</dbReference>
<sequence>MNRNLRKQWIVTPNQLPAIIRRCPKCGKKTEFINSGKFRVNANGRLIDVWLIYRCGQCETSWNMTIWERRLASRLEKEEYEGFLQNDPELAEKYGNDRDLFARNKVEAAVSKAEYYVTTVDTAFPCGENHAMEMEIRIPTGFDLRTDIFLMQQLSVSRSRIKKWCEAGLILSNGQVLLPKGKVKDGMLLQVRREAFQPQASPFSGRAWSTMRESRLPEENAPGPELPSADSSHRNDPV</sequence>
<dbReference type="AlphaFoldDB" id="A0AAU7PQ40"/>
<dbReference type="Pfam" id="PF06353">
    <property type="entry name" value="DUF1062"/>
    <property type="match status" value="1"/>
</dbReference>
<dbReference type="InterPro" id="IPR009412">
    <property type="entry name" value="DUF1062"/>
</dbReference>
<dbReference type="SUPFAM" id="SSF55174">
    <property type="entry name" value="Alpha-L RNA-binding motif"/>
    <property type="match status" value="1"/>
</dbReference>
<evidence type="ECO:0000256" key="1">
    <source>
        <dbReference type="PROSITE-ProRule" id="PRU00182"/>
    </source>
</evidence>
<reference evidence="3" key="1">
    <citation type="submission" date="2024-06" db="EMBL/GenBank/DDBJ databases">
        <title>Lacrimispora cavernae sp. nov., a novel anaerobe isolated from bat guano pile inside a cave.</title>
        <authorList>
            <person name="Miller S.L."/>
            <person name="Lu N."/>
            <person name="King J."/>
            <person name="Sankaranarayanan K."/>
            <person name="Lawson P.A."/>
        </authorList>
    </citation>
    <scope>NUCLEOTIDE SEQUENCE</scope>
    <source>
        <strain evidence="3">BS-2</strain>
    </source>
</reference>
<feature type="region of interest" description="Disordered" evidence="2">
    <location>
        <begin position="200"/>
        <end position="238"/>
    </location>
</feature>
<keyword evidence="1" id="KW-0694">RNA-binding</keyword>
<dbReference type="Gene3D" id="3.10.290.10">
    <property type="entry name" value="RNA-binding S4 domain"/>
    <property type="match status" value="1"/>
</dbReference>
<accession>A0AAU7PQ40</accession>
<dbReference type="GO" id="GO:0003723">
    <property type="term" value="F:RNA binding"/>
    <property type="evidence" value="ECO:0007669"/>
    <property type="project" value="UniProtKB-KW"/>
</dbReference>
<protein>
    <submittedName>
        <fullName evidence="3">DUF1062 domain-containing protein</fullName>
    </submittedName>
</protein>
<gene>
    <name evidence="3" type="ORF">ABFV83_00835</name>
</gene>
<organism evidence="3">
    <name type="scientific">Lacrimispora sp. BS-2</name>
    <dbReference type="NCBI Taxonomy" id="3151850"/>
    <lineage>
        <taxon>Bacteria</taxon>
        <taxon>Bacillati</taxon>
        <taxon>Bacillota</taxon>
        <taxon>Clostridia</taxon>
        <taxon>Lachnospirales</taxon>
        <taxon>Lachnospiraceae</taxon>
        <taxon>Lacrimispora</taxon>
    </lineage>
</organism>
<proteinExistence type="predicted"/>